<reference evidence="2 3" key="1">
    <citation type="journal article" date="2019" name="Mol. Ecol. Resour.">
        <title>Improving Illumina assemblies with Hi-C and long reads: an example with the North African dromedary.</title>
        <authorList>
            <person name="Elbers J.P."/>
            <person name="Rogers M.F."/>
            <person name="Perelman P.L."/>
            <person name="Proskuryakova A.A."/>
            <person name="Serdyukova N.A."/>
            <person name="Johnson W.E."/>
            <person name="Horin P."/>
            <person name="Corander J."/>
            <person name="Murphy D."/>
            <person name="Burger P.A."/>
        </authorList>
    </citation>
    <scope>NUCLEOTIDE SEQUENCE [LARGE SCALE GENOMIC DNA]</scope>
    <source>
        <strain evidence="2">Drom800</strain>
        <tissue evidence="2">Blood</tissue>
    </source>
</reference>
<dbReference type="Proteomes" id="UP000299084">
    <property type="component" value="Unassembled WGS sequence"/>
</dbReference>
<feature type="compositionally biased region" description="Basic and acidic residues" evidence="1">
    <location>
        <begin position="36"/>
        <end position="45"/>
    </location>
</feature>
<gene>
    <name evidence="2" type="ORF">Cadr_000029577</name>
</gene>
<evidence type="ECO:0000256" key="1">
    <source>
        <dbReference type="SAM" id="MobiDB-lite"/>
    </source>
</evidence>
<organism evidence="2 3">
    <name type="scientific">Camelus dromedarius</name>
    <name type="common">Dromedary</name>
    <name type="synonym">Arabian camel</name>
    <dbReference type="NCBI Taxonomy" id="9838"/>
    <lineage>
        <taxon>Eukaryota</taxon>
        <taxon>Metazoa</taxon>
        <taxon>Chordata</taxon>
        <taxon>Craniata</taxon>
        <taxon>Vertebrata</taxon>
        <taxon>Euteleostomi</taxon>
        <taxon>Mammalia</taxon>
        <taxon>Eutheria</taxon>
        <taxon>Laurasiatheria</taxon>
        <taxon>Artiodactyla</taxon>
        <taxon>Tylopoda</taxon>
        <taxon>Camelidae</taxon>
        <taxon>Camelus</taxon>
    </lineage>
</organism>
<name>A0A5N4CB07_CAMDR</name>
<feature type="region of interest" description="Disordered" evidence="1">
    <location>
        <begin position="1"/>
        <end position="160"/>
    </location>
</feature>
<proteinExistence type="predicted"/>
<keyword evidence="3" id="KW-1185">Reference proteome</keyword>
<evidence type="ECO:0000313" key="2">
    <source>
        <dbReference type="EMBL" id="KAB1256047.1"/>
    </source>
</evidence>
<comment type="caution">
    <text evidence="2">The sequence shown here is derived from an EMBL/GenBank/DDBJ whole genome shotgun (WGS) entry which is preliminary data.</text>
</comment>
<dbReference type="EMBL" id="JWIN03000031">
    <property type="protein sequence ID" value="KAB1256047.1"/>
    <property type="molecule type" value="Genomic_DNA"/>
</dbReference>
<evidence type="ECO:0000313" key="3">
    <source>
        <dbReference type="Proteomes" id="UP000299084"/>
    </source>
</evidence>
<accession>A0A5N4CB07</accession>
<feature type="compositionally biased region" description="Acidic residues" evidence="1">
    <location>
        <begin position="104"/>
        <end position="114"/>
    </location>
</feature>
<protein>
    <submittedName>
        <fullName evidence="2">PIN2/TERF1-interacting telomerase inhibitor 1</fullName>
    </submittedName>
</protein>
<sequence length="160" mass="18095">MYTWHLSLQDDSGPAAPEQVDTSTTTTSAFTIQEYFARRMAERRNRPQGTAPELAVSETQTERKGGKKRRKEAKDNDVENYTQPKAKKKQDQVEWQLGGPGWDENLDASAEDGEDCARPREDQDFPPKPKKRKAKKKKQDEAAVDGLLDETSVKKKKGSK</sequence>
<feature type="compositionally biased region" description="Basic residues" evidence="1">
    <location>
        <begin position="128"/>
        <end position="137"/>
    </location>
</feature>
<dbReference type="AlphaFoldDB" id="A0A5N4CB07"/>
<feature type="compositionally biased region" description="Basic and acidic residues" evidence="1">
    <location>
        <begin position="115"/>
        <end position="127"/>
    </location>
</feature>